<protein>
    <submittedName>
        <fullName evidence="2">Uncharacterized protein</fullName>
    </submittedName>
</protein>
<organism evidence="2 3">
    <name type="scientific">Drechslerella dactyloides</name>
    <name type="common">Nematode-trapping fungus</name>
    <name type="synonym">Arthrobotrys dactyloides</name>
    <dbReference type="NCBI Taxonomy" id="74499"/>
    <lineage>
        <taxon>Eukaryota</taxon>
        <taxon>Fungi</taxon>
        <taxon>Dikarya</taxon>
        <taxon>Ascomycota</taxon>
        <taxon>Pezizomycotina</taxon>
        <taxon>Orbiliomycetes</taxon>
        <taxon>Orbiliales</taxon>
        <taxon>Orbiliaceae</taxon>
        <taxon>Drechslerella</taxon>
    </lineage>
</organism>
<accession>A0AAD6IPV2</accession>
<keyword evidence="3" id="KW-1185">Reference proteome</keyword>
<evidence type="ECO:0000256" key="1">
    <source>
        <dbReference type="SAM" id="MobiDB-lite"/>
    </source>
</evidence>
<evidence type="ECO:0000313" key="2">
    <source>
        <dbReference type="EMBL" id="KAJ6256184.1"/>
    </source>
</evidence>
<feature type="region of interest" description="Disordered" evidence="1">
    <location>
        <begin position="116"/>
        <end position="139"/>
    </location>
</feature>
<gene>
    <name evidence="2" type="ORF">Dda_9019</name>
</gene>
<name>A0AAD6IPV2_DREDA</name>
<proteinExistence type="predicted"/>
<evidence type="ECO:0000313" key="3">
    <source>
        <dbReference type="Proteomes" id="UP001221413"/>
    </source>
</evidence>
<dbReference type="AlphaFoldDB" id="A0AAD6IPV2"/>
<reference evidence="2" key="1">
    <citation type="submission" date="2023-01" db="EMBL/GenBank/DDBJ databases">
        <title>The chitinases involved in constricting ring structure development in the nematode-trapping fungus Drechslerella dactyloides.</title>
        <authorList>
            <person name="Wang R."/>
            <person name="Zhang L."/>
            <person name="Tang P."/>
            <person name="Li S."/>
            <person name="Liang L."/>
        </authorList>
    </citation>
    <scope>NUCLEOTIDE SEQUENCE</scope>
    <source>
        <strain evidence="2">YMF1.00031</strain>
    </source>
</reference>
<feature type="compositionally biased region" description="Polar residues" evidence="1">
    <location>
        <begin position="116"/>
        <end position="126"/>
    </location>
</feature>
<dbReference type="Proteomes" id="UP001221413">
    <property type="component" value="Unassembled WGS sequence"/>
</dbReference>
<sequence length="177" mass="19468">MCVLHIGSFSNCQHRVQDLARCADGFPQQDSAARSSHVAARYCLVHGDCHTCKYGVEDVEEDLSAMWRCGMEMSASPALAGSAHPPKSLSWENGQRFAEVRKEWLEKSSGAVIQTRESGLSRVSTGQEEHAPARDPYSGGIELEKESARVGQLEPVELHWKGLDNKSARAAMCNMYS</sequence>
<dbReference type="EMBL" id="JAQGDS010000014">
    <property type="protein sequence ID" value="KAJ6256184.1"/>
    <property type="molecule type" value="Genomic_DNA"/>
</dbReference>
<comment type="caution">
    <text evidence="2">The sequence shown here is derived from an EMBL/GenBank/DDBJ whole genome shotgun (WGS) entry which is preliminary data.</text>
</comment>